<dbReference type="InterPro" id="IPR013525">
    <property type="entry name" value="ABC2_TM"/>
</dbReference>
<evidence type="ECO:0000259" key="9">
    <source>
        <dbReference type="PROSITE" id="PS51012"/>
    </source>
</evidence>
<keyword evidence="7 8" id="KW-0472">Membrane</keyword>
<evidence type="ECO:0000256" key="3">
    <source>
        <dbReference type="ARBA" id="ARBA00022475"/>
    </source>
</evidence>
<protein>
    <submittedName>
        <fullName evidence="10">Unannotated protein</fullName>
    </submittedName>
</protein>
<dbReference type="GO" id="GO:0140359">
    <property type="term" value="F:ABC-type transporter activity"/>
    <property type="evidence" value="ECO:0007669"/>
    <property type="project" value="InterPro"/>
</dbReference>
<dbReference type="EMBL" id="CAFBMB010000074">
    <property type="protein sequence ID" value="CAB4902339.1"/>
    <property type="molecule type" value="Genomic_DNA"/>
</dbReference>
<evidence type="ECO:0000256" key="6">
    <source>
        <dbReference type="ARBA" id="ARBA00022989"/>
    </source>
</evidence>
<evidence type="ECO:0000256" key="8">
    <source>
        <dbReference type="SAM" id="Phobius"/>
    </source>
</evidence>
<dbReference type="GO" id="GO:0015920">
    <property type="term" value="P:lipopolysaccharide transport"/>
    <property type="evidence" value="ECO:0007669"/>
    <property type="project" value="TreeGrafter"/>
</dbReference>
<evidence type="ECO:0000256" key="1">
    <source>
        <dbReference type="ARBA" id="ARBA00004429"/>
    </source>
</evidence>
<feature type="transmembrane region" description="Helical" evidence="8">
    <location>
        <begin position="126"/>
        <end position="149"/>
    </location>
</feature>
<keyword evidence="4" id="KW-0997">Cell inner membrane</keyword>
<feature type="transmembrane region" description="Helical" evidence="8">
    <location>
        <begin position="38"/>
        <end position="58"/>
    </location>
</feature>
<evidence type="ECO:0000256" key="2">
    <source>
        <dbReference type="ARBA" id="ARBA00022448"/>
    </source>
</evidence>
<organism evidence="10">
    <name type="scientific">freshwater metagenome</name>
    <dbReference type="NCBI Taxonomy" id="449393"/>
    <lineage>
        <taxon>unclassified sequences</taxon>
        <taxon>metagenomes</taxon>
        <taxon>ecological metagenomes</taxon>
    </lineage>
</organism>
<evidence type="ECO:0000256" key="7">
    <source>
        <dbReference type="ARBA" id="ARBA00023136"/>
    </source>
</evidence>
<keyword evidence="2" id="KW-0813">Transport</keyword>
<feature type="domain" description="ABC transmembrane type-2" evidence="9">
    <location>
        <begin position="39"/>
        <end position="258"/>
    </location>
</feature>
<dbReference type="PANTHER" id="PTHR30413:SF8">
    <property type="entry name" value="TRANSPORT PERMEASE PROTEIN"/>
    <property type="match status" value="1"/>
</dbReference>
<feature type="transmembrane region" description="Helical" evidence="8">
    <location>
        <begin position="232"/>
        <end position="255"/>
    </location>
</feature>
<feature type="transmembrane region" description="Helical" evidence="8">
    <location>
        <begin position="70"/>
        <end position="86"/>
    </location>
</feature>
<keyword evidence="5 8" id="KW-0812">Transmembrane</keyword>
<feature type="transmembrane region" description="Helical" evidence="8">
    <location>
        <begin position="155"/>
        <end position="177"/>
    </location>
</feature>
<comment type="subcellular location">
    <subcellularLocation>
        <location evidence="1">Cell inner membrane</location>
        <topology evidence="1">Multi-pass membrane protein</topology>
    </subcellularLocation>
</comment>
<dbReference type="PROSITE" id="PS51012">
    <property type="entry name" value="ABC_TM2"/>
    <property type="match status" value="1"/>
</dbReference>
<dbReference type="InterPro" id="IPR047817">
    <property type="entry name" value="ABC2_TM_bact-type"/>
</dbReference>
<feature type="transmembrane region" description="Helical" evidence="8">
    <location>
        <begin position="189"/>
        <end position="212"/>
    </location>
</feature>
<sequence length="266" mass="30073">MALKDIDSPYRRTSGTRYRHALWLLTARDLKVRYSTSALGYLWSILDPLLMSLIYWFVFTQVFQRPAGTGPYIVFLLSALLPWMWFTSSVGDSTRAFLNAAKLVRSTALPRTIWVNRIVLAKGIEFLLSLPVLVIFAIFSGAHLTWYAALFPLAIVVQAGLTIGLGLIVAPLVVFFRDLERVVRLILRFAFYASPIIYGTSDLPVALQPWAAMNPLTGLFDTYRSAFFAESWNPWLALTSVGWAAIVILIGMLVFRRFERSVLKEL</sequence>
<dbReference type="InterPro" id="IPR000412">
    <property type="entry name" value="ABC_2_transport"/>
</dbReference>
<evidence type="ECO:0000313" key="10">
    <source>
        <dbReference type="EMBL" id="CAB4902339.1"/>
    </source>
</evidence>
<evidence type="ECO:0000256" key="4">
    <source>
        <dbReference type="ARBA" id="ARBA00022519"/>
    </source>
</evidence>
<dbReference type="Pfam" id="PF01061">
    <property type="entry name" value="ABC2_membrane"/>
    <property type="match status" value="1"/>
</dbReference>
<dbReference type="PANTHER" id="PTHR30413">
    <property type="entry name" value="INNER MEMBRANE TRANSPORT PERMEASE"/>
    <property type="match status" value="1"/>
</dbReference>
<name>A0A6J7GG40_9ZZZZ</name>
<accession>A0A6J7GG40</accession>
<keyword evidence="3" id="KW-1003">Cell membrane</keyword>
<evidence type="ECO:0000256" key="5">
    <source>
        <dbReference type="ARBA" id="ARBA00022692"/>
    </source>
</evidence>
<dbReference type="GO" id="GO:0043190">
    <property type="term" value="C:ATP-binding cassette (ABC) transporter complex"/>
    <property type="evidence" value="ECO:0007669"/>
    <property type="project" value="InterPro"/>
</dbReference>
<keyword evidence="6 8" id="KW-1133">Transmembrane helix</keyword>
<dbReference type="PRINTS" id="PR00164">
    <property type="entry name" value="ABC2TRNSPORT"/>
</dbReference>
<dbReference type="AlphaFoldDB" id="A0A6J7GG40"/>
<reference evidence="10" key="1">
    <citation type="submission" date="2020-05" db="EMBL/GenBank/DDBJ databases">
        <authorList>
            <person name="Chiriac C."/>
            <person name="Salcher M."/>
            <person name="Ghai R."/>
            <person name="Kavagutti S V."/>
        </authorList>
    </citation>
    <scope>NUCLEOTIDE SEQUENCE</scope>
</reference>
<proteinExistence type="predicted"/>
<gene>
    <name evidence="10" type="ORF">UFOPK3516_01002</name>
</gene>